<feature type="compositionally biased region" description="Basic and acidic residues" evidence="4">
    <location>
        <begin position="1"/>
        <end position="15"/>
    </location>
</feature>
<feature type="region of interest" description="Disordered" evidence="4">
    <location>
        <begin position="224"/>
        <end position="292"/>
    </location>
</feature>
<dbReference type="Gene3D" id="1.10.30.10">
    <property type="entry name" value="High mobility group box domain"/>
    <property type="match status" value="1"/>
</dbReference>
<keyword evidence="1 3" id="KW-0238">DNA-binding</keyword>
<evidence type="ECO:0000313" key="7">
    <source>
        <dbReference type="Proteomes" id="UP000298327"/>
    </source>
</evidence>
<dbReference type="PANTHER" id="PTHR45789:SF2">
    <property type="entry name" value="FI18025P1"/>
    <property type="match status" value="1"/>
</dbReference>
<evidence type="ECO:0000256" key="3">
    <source>
        <dbReference type="PROSITE-ProRule" id="PRU00267"/>
    </source>
</evidence>
<dbReference type="OrthoDB" id="6247875at2759"/>
<name>A0A4Y9YVR3_9AGAM</name>
<gene>
    <name evidence="6" type="ORF">EVG20_g5262</name>
</gene>
<keyword evidence="2 3" id="KW-0539">Nucleus</keyword>
<dbReference type="GO" id="GO:0005634">
    <property type="term" value="C:nucleus"/>
    <property type="evidence" value="ECO:0007669"/>
    <property type="project" value="UniProtKB-UniRule"/>
</dbReference>
<dbReference type="CDD" id="cd01389">
    <property type="entry name" value="HMG-box_ROX1-like"/>
    <property type="match status" value="1"/>
</dbReference>
<dbReference type="InterPro" id="IPR009071">
    <property type="entry name" value="HMG_box_dom"/>
</dbReference>
<accession>A0A4Y9YVR3</accession>
<dbReference type="SMART" id="SM00398">
    <property type="entry name" value="HMG"/>
    <property type="match status" value="1"/>
</dbReference>
<dbReference type="GO" id="GO:0000978">
    <property type="term" value="F:RNA polymerase II cis-regulatory region sequence-specific DNA binding"/>
    <property type="evidence" value="ECO:0007669"/>
    <property type="project" value="TreeGrafter"/>
</dbReference>
<dbReference type="Proteomes" id="UP000298327">
    <property type="component" value="Unassembled WGS sequence"/>
</dbReference>
<sequence length="518" mass="57108">MPAERTRGAKKEEVHGVQLTWTAPVEPTAQPQIAFAPTVTPGTFADAVPPAEPDTEPALFPSEPDNVAPRRAPHARKKADDHIPRPPNAFILFRSSFIKSQHVSTEVETNHSTLSKIIGLTWQNMPHEERQFWHTKAKVAQAEHKRKWPDYSFRPHHVKGKGPEKRKVREVGIKDTKRCQKIAELLVEGKKGADLQAAIKEFDRYHVPPIITRFETPLTARMYRRSSSEPAPDTEPSVPKFLRSSSKSSSRRVRAVSTQPAPVPASSIPSPDVKSEGPSCSPETRPSEDDMYDSMPPLVLPPGPADYPFSEKQYPSFNFNTFVFAEASTPYYNSYIEDSCDPLTPVSPATTSGHAFPFNSADMQIPCTPQKDDVFAMSPVSSSPSFYSAWSSSPASFPSQPSTPQSFMSPMSSYGSSEDISTKQYGMPHDMLGQNEFNGGHMGSTAQYPMGLADTCNMPSLAALPPDPTSTFAPYGDLYPLSTPSKGNYLCNNHRPELAYLDVSFSDLLAQPLPNYTI</sequence>
<proteinExistence type="predicted"/>
<dbReference type="STRING" id="205917.A0A4Y9YVR3"/>
<keyword evidence="7" id="KW-1185">Reference proteome</keyword>
<comment type="caution">
    <text evidence="6">The sequence shown here is derived from an EMBL/GenBank/DDBJ whole genome shotgun (WGS) entry which is preliminary data.</text>
</comment>
<dbReference type="InterPro" id="IPR036910">
    <property type="entry name" value="HMG_box_dom_sf"/>
</dbReference>
<feature type="domain" description="HMG box" evidence="5">
    <location>
        <begin position="83"/>
        <end position="152"/>
    </location>
</feature>
<organism evidence="6 7">
    <name type="scientific">Dentipellis fragilis</name>
    <dbReference type="NCBI Taxonomy" id="205917"/>
    <lineage>
        <taxon>Eukaryota</taxon>
        <taxon>Fungi</taxon>
        <taxon>Dikarya</taxon>
        <taxon>Basidiomycota</taxon>
        <taxon>Agaricomycotina</taxon>
        <taxon>Agaricomycetes</taxon>
        <taxon>Russulales</taxon>
        <taxon>Hericiaceae</taxon>
        <taxon>Dentipellis</taxon>
    </lineage>
</organism>
<dbReference type="InterPro" id="IPR051356">
    <property type="entry name" value="SOX/SOX-like_TF"/>
</dbReference>
<dbReference type="PROSITE" id="PS50118">
    <property type="entry name" value="HMG_BOX_2"/>
    <property type="match status" value="1"/>
</dbReference>
<dbReference type="Pfam" id="PF00505">
    <property type="entry name" value="HMG_box"/>
    <property type="match status" value="1"/>
</dbReference>
<dbReference type="GO" id="GO:0000981">
    <property type="term" value="F:DNA-binding transcription factor activity, RNA polymerase II-specific"/>
    <property type="evidence" value="ECO:0007669"/>
    <property type="project" value="TreeGrafter"/>
</dbReference>
<dbReference type="PANTHER" id="PTHR45789">
    <property type="entry name" value="FI18025P1"/>
    <property type="match status" value="1"/>
</dbReference>
<evidence type="ECO:0000256" key="4">
    <source>
        <dbReference type="SAM" id="MobiDB-lite"/>
    </source>
</evidence>
<reference evidence="6 7" key="1">
    <citation type="submission" date="2019-02" db="EMBL/GenBank/DDBJ databases">
        <title>Genome sequencing of the rare red list fungi Dentipellis fragilis.</title>
        <authorList>
            <person name="Buettner E."/>
            <person name="Kellner H."/>
        </authorList>
    </citation>
    <scope>NUCLEOTIDE SEQUENCE [LARGE SCALE GENOMIC DNA]</scope>
    <source>
        <strain evidence="6 7">DSM 105465</strain>
    </source>
</reference>
<protein>
    <recommendedName>
        <fullName evidence="5">HMG box domain-containing protein</fullName>
    </recommendedName>
</protein>
<evidence type="ECO:0000256" key="1">
    <source>
        <dbReference type="ARBA" id="ARBA00023125"/>
    </source>
</evidence>
<dbReference type="SUPFAM" id="SSF47095">
    <property type="entry name" value="HMG-box"/>
    <property type="match status" value="1"/>
</dbReference>
<evidence type="ECO:0000259" key="5">
    <source>
        <dbReference type="PROSITE" id="PS50118"/>
    </source>
</evidence>
<feature type="region of interest" description="Disordered" evidence="4">
    <location>
        <begin position="1"/>
        <end position="83"/>
    </location>
</feature>
<dbReference type="AlphaFoldDB" id="A0A4Y9YVR3"/>
<feature type="DNA-binding region" description="HMG box" evidence="3">
    <location>
        <begin position="83"/>
        <end position="152"/>
    </location>
</feature>
<evidence type="ECO:0000313" key="6">
    <source>
        <dbReference type="EMBL" id="TFY65830.1"/>
    </source>
</evidence>
<dbReference type="EMBL" id="SEOQ01000304">
    <property type="protein sequence ID" value="TFY65830.1"/>
    <property type="molecule type" value="Genomic_DNA"/>
</dbReference>
<evidence type="ECO:0000256" key="2">
    <source>
        <dbReference type="ARBA" id="ARBA00023242"/>
    </source>
</evidence>